<dbReference type="RefSeq" id="WP_208842935.1">
    <property type="nucleotide sequence ID" value="NZ_CP072133.1"/>
</dbReference>
<dbReference type="Pfam" id="PF01040">
    <property type="entry name" value="UbiA"/>
    <property type="match status" value="1"/>
</dbReference>
<proteinExistence type="predicted"/>
<dbReference type="CDD" id="cd13962">
    <property type="entry name" value="PT_UbiA_UBIAD1"/>
    <property type="match status" value="1"/>
</dbReference>
<keyword evidence="4 6" id="KW-1133">Transmembrane helix</keyword>
<keyword evidence="8" id="KW-1185">Reference proteome</keyword>
<comment type="subcellular location">
    <subcellularLocation>
        <location evidence="1">Membrane</location>
        <topology evidence="1">Multi-pass membrane protein</topology>
    </subcellularLocation>
</comment>
<evidence type="ECO:0000256" key="4">
    <source>
        <dbReference type="ARBA" id="ARBA00022989"/>
    </source>
</evidence>
<evidence type="ECO:0000256" key="5">
    <source>
        <dbReference type="ARBA" id="ARBA00023136"/>
    </source>
</evidence>
<feature type="transmembrane region" description="Helical" evidence="6">
    <location>
        <begin position="275"/>
        <end position="296"/>
    </location>
</feature>
<evidence type="ECO:0000256" key="1">
    <source>
        <dbReference type="ARBA" id="ARBA00004141"/>
    </source>
</evidence>
<protein>
    <submittedName>
        <fullName evidence="7">Prenyltransferase</fullName>
    </submittedName>
</protein>
<dbReference type="PANTHER" id="PTHR13929">
    <property type="entry name" value="1,4-DIHYDROXY-2-NAPHTHOATE OCTAPRENYLTRANSFERASE"/>
    <property type="match status" value="1"/>
</dbReference>
<feature type="transmembrane region" description="Helical" evidence="6">
    <location>
        <begin position="38"/>
        <end position="56"/>
    </location>
</feature>
<dbReference type="AlphaFoldDB" id="A0A975DGS0"/>
<evidence type="ECO:0000313" key="8">
    <source>
        <dbReference type="Proteomes" id="UP000664904"/>
    </source>
</evidence>
<dbReference type="EMBL" id="CP072133">
    <property type="protein sequence ID" value="QTH71294.1"/>
    <property type="molecule type" value="Genomic_DNA"/>
</dbReference>
<dbReference type="Proteomes" id="UP000664904">
    <property type="component" value="Chromosome"/>
</dbReference>
<dbReference type="PANTHER" id="PTHR13929:SF0">
    <property type="entry name" value="UBIA PRENYLTRANSFERASE DOMAIN-CONTAINING PROTEIN 1"/>
    <property type="match status" value="1"/>
</dbReference>
<name>A0A975DGS0_9GAMM</name>
<dbReference type="InterPro" id="IPR000537">
    <property type="entry name" value="UbiA_prenyltransferase"/>
</dbReference>
<feature type="transmembrane region" description="Helical" evidence="6">
    <location>
        <begin position="243"/>
        <end position="263"/>
    </location>
</feature>
<evidence type="ECO:0000256" key="3">
    <source>
        <dbReference type="ARBA" id="ARBA00022692"/>
    </source>
</evidence>
<sequence length="297" mass="32007">MRSFIKAIPAIRPPFLILAPICVNVGLATAHYEGHAFSAWFAILALVGAIFAAMWVNTLNELQDFTSGLDFLTLRTPFSGGSGVLVQTPALFNAVKGWLYLSAVVTLLIGTVLVYELGTSLLPIGCLGVVIVLTYTRQLNKLPWLCAIAPGVGFGVLMSVGGYLTQNAPASMLIWLVSFVSLFPINNLLIVNQLPDIEADRQGGRRHLAIAYGDDMAITVYSVFLLLAIILLISLVASAMLPVVSLLTLMPLLLGVVALTKLIELKKDIRRSPKTMAMVVACANLTPLVLSLTLWFK</sequence>
<evidence type="ECO:0000256" key="2">
    <source>
        <dbReference type="ARBA" id="ARBA00022679"/>
    </source>
</evidence>
<feature type="transmembrane region" description="Helical" evidence="6">
    <location>
        <begin position="121"/>
        <end position="137"/>
    </location>
</feature>
<organism evidence="7 8">
    <name type="scientific">Pseudoalteromonas xiamenensis</name>
    <dbReference type="NCBI Taxonomy" id="882626"/>
    <lineage>
        <taxon>Bacteria</taxon>
        <taxon>Pseudomonadati</taxon>
        <taxon>Pseudomonadota</taxon>
        <taxon>Gammaproteobacteria</taxon>
        <taxon>Alteromonadales</taxon>
        <taxon>Pseudoalteromonadaceae</taxon>
        <taxon>Pseudoalteromonas</taxon>
    </lineage>
</organism>
<keyword evidence="3 6" id="KW-0812">Transmembrane</keyword>
<reference evidence="7" key="1">
    <citation type="submission" date="2021-03" db="EMBL/GenBank/DDBJ databases">
        <title>Complete Genome of Pseudoalteromonas xiamenensis STKMTI.2, a new potential marine bacterium producing anti-Vibrio compounds.</title>
        <authorList>
            <person name="Handayani D.P."/>
            <person name="Isnansetyo A."/>
            <person name="Istiqomah I."/>
            <person name="Jumina J."/>
        </authorList>
    </citation>
    <scope>NUCLEOTIDE SEQUENCE</scope>
    <source>
        <strain evidence="7">STKMTI.2</strain>
    </source>
</reference>
<gene>
    <name evidence="7" type="ORF">J5O05_16125</name>
</gene>
<dbReference type="GO" id="GO:0016020">
    <property type="term" value="C:membrane"/>
    <property type="evidence" value="ECO:0007669"/>
    <property type="project" value="UniProtKB-SubCell"/>
</dbReference>
<dbReference type="KEGG" id="pxi:J5O05_16125"/>
<feature type="transmembrane region" description="Helical" evidence="6">
    <location>
        <begin position="172"/>
        <end position="195"/>
    </location>
</feature>
<accession>A0A975DGS0</accession>
<keyword evidence="2" id="KW-0808">Transferase</keyword>
<dbReference type="InterPro" id="IPR026046">
    <property type="entry name" value="UBIAD1"/>
</dbReference>
<dbReference type="GO" id="GO:0042371">
    <property type="term" value="P:vitamin K biosynthetic process"/>
    <property type="evidence" value="ECO:0007669"/>
    <property type="project" value="TreeGrafter"/>
</dbReference>
<dbReference type="GO" id="GO:0009234">
    <property type="term" value="P:menaquinone biosynthetic process"/>
    <property type="evidence" value="ECO:0007669"/>
    <property type="project" value="TreeGrafter"/>
</dbReference>
<evidence type="ECO:0000313" key="7">
    <source>
        <dbReference type="EMBL" id="QTH71294.1"/>
    </source>
</evidence>
<keyword evidence="5 6" id="KW-0472">Membrane</keyword>
<evidence type="ECO:0000256" key="6">
    <source>
        <dbReference type="SAM" id="Phobius"/>
    </source>
</evidence>
<dbReference type="GO" id="GO:0004659">
    <property type="term" value="F:prenyltransferase activity"/>
    <property type="evidence" value="ECO:0007669"/>
    <property type="project" value="InterPro"/>
</dbReference>
<feature type="transmembrane region" description="Helical" evidence="6">
    <location>
        <begin position="144"/>
        <end position="166"/>
    </location>
</feature>
<feature type="transmembrane region" description="Helical" evidence="6">
    <location>
        <begin position="216"/>
        <end position="237"/>
    </location>
</feature>